<keyword evidence="2" id="KW-1185">Reference proteome</keyword>
<protein>
    <submittedName>
        <fullName evidence="1">Uncharacterized protein</fullName>
    </submittedName>
</protein>
<dbReference type="EMBL" id="JARKHS020001963">
    <property type="protein sequence ID" value="KAK8787277.1"/>
    <property type="molecule type" value="Genomic_DNA"/>
</dbReference>
<accession>A0AAQ4FJ18</accession>
<dbReference type="Proteomes" id="UP001321473">
    <property type="component" value="Unassembled WGS sequence"/>
</dbReference>
<proteinExistence type="predicted"/>
<dbReference type="AlphaFoldDB" id="A0AAQ4FJ18"/>
<gene>
    <name evidence="1" type="ORF">V5799_022954</name>
</gene>
<comment type="caution">
    <text evidence="1">The sequence shown here is derived from an EMBL/GenBank/DDBJ whole genome shotgun (WGS) entry which is preliminary data.</text>
</comment>
<reference evidence="1 2" key="1">
    <citation type="journal article" date="2023" name="Arcadia Sci">
        <title>De novo assembly of a long-read Amblyomma americanum tick genome.</title>
        <authorList>
            <person name="Chou S."/>
            <person name="Poskanzer K.E."/>
            <person name="Rollins M."/>
            <person name="Thuy-Boun P.S."/>
        </authorList>
    </citation>
    <scope>NUCLEOTIDE SEQUENCE [LARGE SCALE GENOMIC DNA]</scope>
    <source>
        <strain evidence="1">F_SG_1</strain>
        <tissue evidence="1">Salivary glands</tissue>
    </source>
</reference>
<name>A0AAQ4FJ18_AMBAM</name>
<evidence type="ECO:0000313" key="1">
    <source>
        <dbReference type="EMBL" id="KAK8787277.1"/>
    </source>
</evidence>
<evidence type="ECO:0000313" key="2">
    <source>
        <dbReference type="Proteomes" id="UP001321473"/>
    </source>
</evidence>
<sequence length="136" mass="15145">MIEDKNKLFALFLKTRKPSILAEFKKLRNRITSELRKAKVQYFQQLIQDASTSRPDRIWKIVNDALGLRTAAPNQFQMTVQGDLRQHQGPRPAAATRRGPCGPRGEGAATLVYYGGRRADAVCVHPEPGPSLLGCT</sequence>
<organism evidence="1 2">
    <name type="scientific">Amblyomma americanum</name>
    <name type="common">Lone star tick</name>
    <dbReference type="NCBI Taxonomy" id="6943"/>
    <lineage>
        <taxon>Eukaryota</taxon>
        <taxon>Metazoa</taxon>
        <taxon>Ecdysozoa</taxon>
        <taxon>Arthropoda</taxon>
        <taxon>Chelicerata</taxon>
        <taxon>Arachnida</taxon>
        <taxon>Acari</taxon>
        <taxon>Parasitiformes</taxon>
        <taxon>Ixodida</taxon>
        <taxon>Ixodoidea</taxon>
        <taxon>Ixodidae</taxon>
        <taxon>Amblyomminae</taxon>
        <taxon>Amblyomma</taxon>
    </lineage>
</organism>